<feature type="domain" description="Sulfatase-modifying factor enzyme-like" evidence="2">
    <location>
        <begin position="3"/>
        <end position="216"/>
    </location>
</feature>
<dbReference type="RefSeq" id="WP_323439621.1">
    <property type="nucleotide sequence ID" value="NZ_JAYFUH010000249.1"/>
</dbReference>
<dbReference type="InterPro" id="IPR051043">
    <property type="entry name" value="Sulfatase_Mod_Factor_Kinase"/>
</dbReference>
<proteinExistence type="predicted"/>
<dbReference type="SUPFAM" id="SSF56436">
    <property type="entry name" value="C-type lectin-like"/>
    <property type="match status" value="1"/>
</dbReference>
<evidence type="ECO:0000313" key="3">
    <source>
        <dbReference type="EMBL" id="MEA5669415.1"/>
    </source>
</evidence>
<dbReference type="InterPro" id="IPR016187">
    <property type="entry name" value="CTDL_fold"/>
</dbReference>
<dbReference type="EMBL" id="JAYFUH010000249">
    <property type="protein sequence ID" value="MEA5669415.1"/>
    <property type="molecule type" value="Genomic_DNA"/>
</dbReference>
<keyword evidence="4" id="KW-1185">Reference proteome</keyword>
<gene>
    <name evidence="3" type="ORF">VA603_17925</name>
</gene>
<comment type="caution">
    <text evidence="3">The sequence shown here is derived from an EMBL/GenBank/DDBJ whole genome shotgun (WGS) entry which is preliminary data.</text>
</comment>
<sequence>MKNLVAIEGGKFLMGDFGPIDPKVNLPYSGDRNDDVLHEVTLSDYSLGAYKVTYEDFDIFTAAMGKPKIAQQEMDLSYRDLPNMAAGVDWNDAQAYCQWIGREIGRKMDLPTEAQWEFAARNRGQFIVWPTDNGVVDNGRNVANYNSYADFATKHNARTYFSSIGLYPPTPLGLYDMIDHGFEWVIDWYSPSYQPATTKDPHGPPTGTEKVQRGHSNRGGDSLFIVSMTITRFHSLPSPPPKMSPLDQSIIPINPNRSNTFRCAAGNK</sequence>
<dbReference type="InterPro" id="IPR005532">
    <property type="entry name" value="SUMF_dom"/>
</dbReference>
<evidence type="ECO:0000259" key="2">
    <source>
        <dbReference type="Pfam" id="PF03781"/>
    </source>
</evidence>
<evidence type="ECO:0000313" key="4">
    <source>
        <dbReference type="Proteomes" id="UP001301653"/>
    </source>
</evidence>
<organism evidence="3 4">
    <name type="scientific">Stenotrophomonas capsici</name>
    <dbReference type="NCBI Taxonomy" id="3110230"/>
    <lineage>
        <taxon>Bacteria</taxon>
        <taxon>Pseudomonadati</taxon>
        <taxon>Pseudomonadota</taxon>
        <taxon>Gammaproteobacteria</taxon>
        <taxon>Lysobacterales</taxon>
        <taxon>Lysobacteraceae</taxon>
        <taxon>Stenotrophomonas</taxon>
    </lineage>
</organism>
<dbReference type="Proteomes" id="UP001301653">
    <property type="component" value="Unassembled WGS sequence"/>
</dbReference>
<name>A0ABU5V7S4_9GAMM</name>
<dbReference type="PANTHER" id="PTHR23150">
    <property type="entry name" value="SULFATASE MODIFYING FACTOR 1, 2"/>
    <property type="match status" value="1"/>
</dbReference>
<accession>A0ABU5V7S4</accession>
<dbReference type="Gene3D" id="3.90.1580.10">
    <property type="entry name" value="paralog of FGE (formylglycine-generating enzyme)"/>
    <property type="match status" value="1"/>
</dbReference>
<reference evidence="3 4" key="1">
    <citation type="submission" date="2023-12" db="EMBL/GenBank/DDBJ databases">
        <title>Stenotrophomonas guangdongensis sp. nov., isolated from wilted pepper plants (Capsicum annuum).</title>
        <authorList>
            <person name="Qiu M."/>
            <person name="Li Y."/>
            <person name="Liu Q."/>
            <person name="Zhang X."/>
            <person name="Huang Y."/>
            <person name="Guo R."/>
            <person name="Hu M."/>
            <person name="Zhou J."/>
            <person name="Zhou X."/>
        </authorList>
    </citation>
    <scope>NUCLEOTIDE SEQUENCE [LARGE SCALE GENOMIC DNA]</scope>
    <source>
        <strain evidence="3 4">MH1</strain>
    </source>
</reference>
<feature type="region of interest" description="Disordered" evidence="1">
    <location>
        <begin position="196"/>
        <end position="219"/>
    </location>
</feature>
<dbReference type="Pfam" id="PF03781">
    <property type="entry name" value="FGE-sulfatase"/>
    <property type="match status" value="1"/>
</dbReference>
<dbReference type="PANTHER" id="PTHR23150:SF19">
    <property type="entry name" value="FORMYLGLYCINE-GENERATING ENZYME"/>
    <property type="match status" value="1"/>
</dbReference>
<evidence type="ECO:0000256" key="1">
    <source>
        <dbReference type="SAM" id="MobiDB-lite"/>
    </source>
</evidence>
<dbReference type="InterPro" id="IPR042095">
    <property type="entry name" value="SUMF_sf"/>
</dbReference>
<protein>
    <submittedName>
        <fullName evidence="3">SUMF1/EgtB/PvdO family nonheme iron enzyme</fullName>
    </submittedName>
</protein>